<keyword evidence="3" id="KW-1185">Reference proteome</keyword>
<organism evidence="2 3">
    <name type="scientific">Gigaspora margarita</name>
    <dbReference type="NCBI Taxonomy" id="4874"/>
    <lineage>
        <taxon>Eukaryota</taxon>
        <taxon>Fungi</taxon>
        <taxon>Fungi incertae sedis</taxon>
        <taxon>Mucoromycota</taxon>
        <taxon>Glomeromycotina</taxon>
        <taxon>Glomeromycetes</taxon>
        <taxon>Diversisporales</taxon>
        <taxon>Gigasporaceae</taxon>
        <taxon>Gigaspora</taxon>
    </lineage>
</organism>
<evidence type="ECO:0000256" key="1">
    <source>
        <dbReference type="SAM" id="MobiDB-lite"/>
    </source>
</evidence>
<reference evidence="2 3" key="1">
    <citation type="journal article" date="2019" name="Environ. Microbiol.">
        <title>At the nexus of three kingdoms: the genome of the mycorrhizal fungus Gigaspora margarita provides insights into plant, endobacterial and fungal interactions.</title>
        <authorList>
            <person name="Venice F."/>
            <person name="Ghignone S."/>
            <person name="Salvioli di Fossalunga A."/>
            <person name="Amselem J."/>
            <person name="Novero M."/>
            <person name="Xianan X."/>
            <person name="Sedzielewska Toro K."/>
            <person name="Morin E."/>
            <person name="Lipzen A."/>
            <person name="Grigoriev I.V."/>
            <person name="Henrissat B."/>
            <person name="Martin F.M."/>
            <person name="Bonfante P."/>
        </authorList>
    </citation>
    <scope>NUCLEOTIDE SEQUENCE [LARGE SCALE GENOMIC DNA]</scope>
    <source>
        <strain evidence="2 3">BEG34</strain>
    </source>
</reference>
<sequence length="67" mass="7448">MTEEESIINDIINSDTSDCSDNEVTTTREQKRLNEILSELSEPIVVEESVSDSSSSQETIALLPDLF</sequence>
<name>A0A8H3XEE0_GIGMA</name>
<dbReference type="EMBL" id="WTPW01001295">
    <property type="protein sequence ID" value="KAF0444665.1"/>
    <property type="molecule type" value="Genomic_DNA"/>
</dbReference>
<evidence type="ECO:0000313" key="2">
    <source>
        <dbReference type="EMBL" id="KAF0444665.1"/>
    </source>
</evidence>
<protein>
    <submittedName>
        <fullName evidence="2">Uncharacterized protein</fullName>
    </submittedName>
</protein>
<dbReference type="AlphaFoldDB" id="A0A8H3XEE0"/>
<comment type="caution">
    <text evidence="2">The sequence shown here is derived from an EMBL/GenBank/DDBJ whole genome shotgun (WGS) entry which is preliminary data.</text>
</comment>
<proteinExistence type="predicted"/>
<evidence type="ECO:0000313" key="3">
    <source>
        <dbReference type="Proteomes" id="UP000439903"/>
    </source>
</evidence>
<dbReference type="Proteomes" id="UP000439903">
    <property type="component" value="Unassembled WGS sequence"/>
</dbReference>
<feature type="compositionally biased region" description="Low complexity" evidence="1">
    <location>
        <begin position="8"/>
        <end position="19"/>
    </location>
</feature>
<feature type="region of interest" description="Disordered" evidence="1">
    <location>
        <begin position="1"/>
        <end position="23"/>
    </location>
</feature>
<gene>
    <name evidence="2" type="ORF">F8M41_003350</name>
</gene>
<accession>A0A8H3XEE0</accession>